<evidence type="ECO:0000256" key="19">
    <source>
        <dbReference type="HAMAP-Rule" id="MF_00208"/>
    </source>
</evidence>
<keyword evidence="7 19" id="KW-0067">ATP-binding</keyword>
<dbReference type="RefSeq" id="WP_126143127.1">
    <property type="nucleotide sequence ID" value="NZ_RXHU01000065.1"/>
</dbReference>
<dbReference type="GO" id="GO:0051301">
    <property type="term" value="P:cell division"/>
    <property type="evidence" value="ECO:0007669"/>
    <property type="project" value="UniProtKB-KW"/>
</dbReference>
<feature type="domain" description="Mur ligase central" evidence="23">
    <location>
        <begin position="106"/>
        <end position="315"/>
    </location>
</feature>
<evidence type="ECO:0000256" key="8">
    <source>
        <dbReference type="ARBA" id="ARBA00022960"/>
    </source>
</evidence>
<dbReference type="InterPro" id="IPR004101">
    <property type="entry name" value="Mur_ligase_C"/>
</dbReference>
<feature type="binding site" evidence="19">
    <location>
        <position position="465"/>
    </location>
    <ligand>
        <name>meso-2,6-diaminopimelate</name>
        <dbReference type="ChEBI" id="CHEBI:57791"/>
    </ligand>
</feature>
<keyword evidence="6 19" id="KW-0547">Nucleotide-binding</keyword>
<organism evidence="24 25">
    <name type="scientific">Paenibacillus whitsoniae</name>
    <dbReference type="NCBI Taxonomy" id="2496558"/>
    <lineage>
        <taxon>Bacteria</taxon>
        <taxon>Bacillati</taxon>
        <taxon>Bacillota</taxon>
        <taxon>Bacilli</taxon>
        <taxon>Bacillales</taxon>
        <taxon>Paenibacillaceae</taxon>
        <taxon>Paenibacillus</taxon>
    </lineage>
</organism>
<dbReference type="Pfam" id="PF08245">
    <property type="entry name" value="Mur_ligase_M"/>
    <property type="match status" value="1"/>
</dbReference>
<protein>
    <recommendedName>
        <fullName evidence="15 19">UDP-N-acetylmuramoyl-L-alanyl-D-glutamate--2,6-diaminopimelate ligase</fullName>
        <ecNumber evidence="14 19">6.3.2.13</ecNumber>
    </recommendedName>
    <alternativeName>
        <fullName evidence="16 19">Meso-A2pm-adding enzyme</fullName>
    </alternativeName>
    <alternativeName>
        <fullName evidence="17 19">Meso-diaminopimelate-adding enzyme</fullName>
    </alternativeName>
    <alternativeName>
        <fullName evidence="18 19">UDP-MurNAc-L-Ala-D-Glu:meso-diaminopimelate ligase</fullName>
    </alternativeName>
    <alternativeName>
        <fullName evidence="19">UDP-MurNAc-tripeptide synthetase</fullName>
    </alternativeName>
    <alternativeName>
        <fullName evidence="19">UDP-N-acetylmuramyl-tripeptide synthetase</fullName>
    </alternativeName>
</protein>
<dbReference type="UniPathway" id="UPA00219"/>
<feature type="binding site" evidence="19">
    <location>
        <position position="30"/>
    </location>
    <ligand>
        <name>UDP-N-acetyl-alpha-D-muramoyl-L-alanyl-D-glutamate</name>
        <dbReference type="ChEBI" id="CHEBI:83900"/>
    </ligand>
</feature>
<dbReference type="PANTHER" id="PTHR23135">
    <property type="entry name" value="MUR LIGASE FAMILY MEMBER"/>
    <property type="match status" value="1"/>
</dbReference>
<evidence type="ECO:0000256" key="11">
    <source>
        <dbReference type="ARBA" id="ARBA00023316"/>
    </source>
</evidence>
<evidence type="ECO:0000256" key="10">
    <source>
        <dbReference type="ARBA" id="ARBA00023306"/>
    </source>
</evidence>
<comment type="pathway">
    <text evidence="1 19 20">Cell wall biogenesis; peptidoglycan biosynthesis.</text>
</comment>
<dbReference type="EC" id="6.3.2.13" evidence="14 19"/>
<dbReference type="InterPro" id="IPR036565">
    <property type="entry name" value="Mur-like_cat_sf"/>
</dbReference>
<feature type="short sequence motif" description="Meso-diaminopimelate recognition motif" evidence="19">
    <location>
        <begin position="410"/>
        <end position="413"/>
    </location>
</feature>
<comment type="PTM">
    <text evidence="19">Carboxylation is probably crucial for Mg(2+) binding and, consequently, for the gamma-phosphate positioning of ATP.</text>
</comment>
<name>A0A430J9M2_9BACL</name>
<dbReference type="InterPro" id="IPR036615">
    <property type="entry name" value="Mur_ligase_C_dom_sf"/>
</dbReference>
<evidence type="ECO:0000259" key="21">
    <source>
        <dbReference type="Pfam" id="PF01225"/>
    </source>
</evidence>
<comment type="subcellular location">
    <subcellularLocation>
        <location evidence="19 20">Cytoplasm</location>
    </subcellularLocation>
</comment>
<dbReference type="OrthoDB" id="9800958at2"/>
<feature type="binding site" evidence="19">
    <location>
        <position position="386"/>
    </location>
    <ligand>
        <name>meso-2,6-diaminopimelate</name>
        <dbReference type="ChEBI" id="CHEBI:57791"/>
    </ligand>
</feature>
<comment type="caution">
    <text evidence="19">Lacks conserved residue(s) required for the propagation of feature annotation.</text>
</comment>
<dbReference type="InterPro" id="IPR035911">
    <property type="entry name" value="MurE/MurF_N"/>
</dbReference>
<evidence type="ECO:0000313" key="25">
    <source>
        <dbReference type="Proteomes" id="UP000276128"/>
    </source>
</evidence>
<evidence type="ECO:0000256" key="1">
    <source>
        <dbReference type="ARBA" id="ARBA00004752"/>
    </source>
</evidence>
<dbReference type="GO" id="GO:0009252">
    <property type="term" value="P:peptidoglycan biosynthetic process"/>
    <property type="evidence" value="ECO:0007669"/>
    <property type="project" value="UniProtKB-UniRule"/>
</dbReference>
<keyword evidence="25" id="KW-1185">Reference proteome</keyword>
<keyword evidence="19" id="KW-0460">Magnesium</keyword>
<evidence type="ECO:0000256" key="2">
    <source>
        <dbReference type="ARBA" id="ARBA00005898"/>
    </source>
</evidence>
<keyword evidence="10 19" id="KW-0131">Cell cycle</keyword>
<dbReference type="AlphaFoldDB" id="A0A430J9M2"/>
<dbReference type="GO" id="GO:0005737">
    <property type="term" value="C:cytoplasm"/>
    <property type="evidence" value="ECO:0007669"/>
    <property type="project" value="UniProtKB-SubCell"/>
</dbReference>
<comment type="cofactor">
    <cofactor evidence="19">
        <name>Mg(2+)</name>
        <dbReference type="ChEBI" id="CHEBI:18420"/>
    </cofactor>
</comment>
<dbReference type="NCBIfam" id="NF001124">
    <property type="entry name" value="PRK00139.1-2"/>
    <property type="match status" value="1"/>
</dbReference>
<dbReference type="Gene3D" id="3.90.190.20">
    <property type="entry name" value="Mur ligase, C-terminal domain"/>
    <property type="match status" value="1"/>
</dbReference>
<evidence type="ECO:0000259" key="22">
    <source>
        <dbReference type="Pfam" id="PF02875"/>
    </source>
</evidence>
<dbReference type="HAMAP" id="MF_00208">
    <property type="entry name" value="MurE"/>
    <property type="match status" value="1"/>
</dbReference>
<dbReference type="GO" id="GO:0071555">
    <property type="term" value="P:cell wall organization"/>
    <property type="evidence" value="ECO:0007669"/>
    <property type="project" value="UniProtKB-KW"/>
</dbReference>
<dbReference type="FunFam" id="3.90.190.20:FF:000006">
    <property type="entry name" value="UDP-N-acetylmuramoyl-L-alanyl-D-glutamate--2,6-diaminopimelate ligase"/>
    <property type="match status" value="1"/>
</dbReference>
<dbReference type="SUPFAM" id="SSF63418">
    <property type="entry name" value="MurE/MurF N-terminal domain"/>
    <property type="match status" value="1"/>
</dbReference>
<evidence type="ECO:0000256" key="16">
    <source>
        <dbReference type="ARBA" id="ARBA00075482"/>
    </source>
</evidence>
<dbReference type="InterPro" id="IPR018109">
    <property type="entry name" value="Folylpolyglutamate_synth_CS"/>
</dbReference>
<evidence type="ECO:0000256" key="14">
    <source>
        <dbReference type="ARBA" id="ARBA00066633"/>
    </source>
</evidence>
<dbReference type="Gene3D" id="3.40.1190.10">
    <property type="entry name" value="Mur-like, catalytic domain"/>
    <property type="match status" value="1"/>
</dbReference>
<evidence type="ECO:0000256" key="4">
    <source>
        <dbReference type="ARBA" id="ARBA00022598"/>
    </source>
</evidence>
<keyword evidence="9 19" id="KW-0573">Peptidoglycan synthesis</keyword>
<feature type="binding site" evidence="19">
    <location>
        <position position="469"/>
    </location>
    <ligand>
        <name>meso-2,6-diaminopimelate</name>
        <dbReference type="ChEBI" id="CHEBI:57791"/>
    </ligand>
</feature>
<comment type="similarity">
    <text evidence="2 19">Belongs to the MurCDEF family. MurE subfamily.</text>
</comment>
<dbReference type="SUPFAM" id="SSF53623">
    <property type="entry name" value="MurD-like peptide ligases, catalytic domain"/>
    <property type="match status" value="1"/>
</dbReference>
<feature type="binding site" evidence="19">
    <location>
        <begin position="108"/>
        <end position="114"/>
    </location>
    <ligand>
        <name>ATP</name>
        <dbReference type="ChEBI" id="CHEBI:30616"/>
    </ligand>
</feature>
<evidence type="ECO:0000256" key="5">
    <source>
        <dbReference type="ARBA" id="ARBA00022618"/>
    </source>
</evidence>
<gene>
    <name evidence="19" type="primary">murE</name>
    <name evidence="24" type="ORF">EJQ19_20590</name>
</gene>
<evidence type="ECO:0000256" key="20">
    <source>
        <dbReference type="RuleBase" id="RU004135"/>
    </source>
</evidence>
<dbReference type="NCBIfam" id="NF001126">
    <property type="entry name" value="PRK00139.1-4"/>
    <property type="match status" value="1"/>
</dbReference>
<dbReference type="NCBIfam" id="TIGR01085">
    <property type="entry name" value="murE"/>
    <property type="match status" value="1"/>
</dbReference>
<dbReference type="PROSITE" id="PS01011">
    <property type="entry name" value="FOLYLPOLYGLU_SYNT_1"/>
    <property type="match status" value="1"/>
</dbReference>
<evidence type="ECO:0000256" key="15">
    <source>
        <dbReference type="ARBA" id="ARBA00072883"/>
    </source>
</evidence>
<evidence type="ECO:0000256" key="6">
    <source>
        <dbReference type="ARBA" id="ARBA00022741"/>
    </source>
</evidence>
<keyword evidence="4 19" id="KW-0436">Ligase</keyword>
<dbReference type="GO" id="GO:0008765">
    <property type="term" value="F:UDP-N-acetylmuramoylalanyl-D-glutamate-2,6-diaminopimelate ligase activity"/>
    <property type="evidence" value="ECO:0007669"/>
    <property type="project" value="UniProtKB-UniRule"/>
</dbReference>
<evidence type="ECO:0000256" key="18">
    <source>
        <dbReference type="ARBA" id="ARBA00081560"/>
    </source>
</evidence>
<dbReference type="Pfam" id="PF01225">
    <property type="entry name" value="Mur_ligase"/>
    <property type="match status" value="1"/>
</dbReference>
<evidence type="ECO:0000256" key="12">
    <source>
        <dbReference type="ARBA" id="ARBA00050251"/>
    </source>
</evidence>
<evidence type="ECO:0000259" key="23">
    <source>
        <dbReference type="Pfam" id="PF08245"/>
    </source>
</evidence>
<dbReference type="Proteomes" id="UP000276128">
    <property type="component" value="Unassembled WGS sequence"/>
</dbReference>
<dbReference type="GO" id="GO:0000287">
    <property type="term" value="F:magnesium ion binding"/>
    <property type="evidence" value="ECO:0007669"/>
    <property type="project" value="UniProtKB-UniRule"/>
</dbReference>
<dbReference type="InterPro" id="IPR013221">
    <property type="entry name" value="Mur_ligase_cen"/>
</dbReference>
<keyword evidence="3 19" id="KW-0963">Cytoplasm</keyword>
<feature type="modified residue" description="N6-carboxylysine" evidence="19">
    <location>
        <position position="218"/>
    </location>
</feature>
<dbReference type="Gene3D" id="3.40.1390.10">
    <property type="entry name" value="MurE/MurF, N-terminal domain"/>
    <property type="match status" value="1"/>
</dbReference>
<feature type="binding site" evidence="19">
    <location>
        <position position="178"/>
    </location>
    <ligand>
        <name>UDP-N-acetyl-alpha-D-muramoyl-L-alanyl-D-glutamate</name>
        <dbReference type="ChEBI" id="CHEBI:83900"/>
    </ligand>
</feature>
<dbReference type="GO" id="GO:0005524">
    <property type="term" value="F:ATP binding"/>
    <property type="evidence" value="ECO:0007669"/>
    <property type="project" value="UniProtKB-UniRule"/>
</dbReference>
<dbReference type="EMBL" id="RXHU01000065">
    <property type="protein sequence ID" value="RTE07683.1"/>
    <property type="molecule type" value="Genomic_DNA"/>
</dbReference>
<dbReference type="SUPFAM" id="SSF53244">
    <property type="entry name" value="MurD-like peptide ligases, peptide-binding domain"/>
    <property type="match status" value="1"/>
</dbReference>
<feature type="binding site" evidence="19">
    <location>
        <begin position="410"/>
        <end position="413"/>
    </location>
    <ligand>
        <name>meso-2,6-diaminopimelate</name>
        <dbReference type="ChEBI" id="CHEBI:57791"/>
    </ligand>
</feature>
<evidence type="ECO:0000313" key="24">
    <source>
        <dbReference type="EMBL" id="RTE07683.1"/>
    </source>
</evidence>
<evidence type="ECO:0000256" key="9">
    <source>
        <dbReference type="ARBA" id="ARBA00022984"/>
    </source>
</evidence>
<evidence type="ECO:0000256" key="3">
    <source>
        <dbReference type="ARBA" id="ARBA00022490"/>
    </source>
</evidence>
<dbReference type="GO" id="GO:0004326">
    <property type="term" value="F:tetrahydrofolylpolyglutamate synthase activity"/>
    <property type="evidence" value="ECO:0007669"/>
    <property type="project" value="InterPro"/>
</dbReference>
<feature type="binding site" evidence="19">
    <location>
        <position position="186"/>
    </location>
    <ligand>
        <name>UDP-N-acetyl-alpha-D-muramoyl-L-alanyl-D-glutamate</name>
        <dbReference type="ChEBI" id="CHEBI:83900"/>
    </ligand>
</feature>
<comment type="catalytic activity">
    <reaction evidence="12 19">
        <text>UDP-N-acetyl-alpha-D-muramoyl-L-alanyl-D-glutamate + meso-2,6-diaminopimelate + ATP = UDP-N-acetyl-alpha-D-muramoyl-L-alanyl-gamma-D-glutamyl-meso-2,6-diaminopimelate + ADP + phosphate + H(+)</text>
        <dbReference type="Rhea" id="RHEA:23676"/>
        <dbReference type="ChEBI" id="CHEBI:15378"/>
        <dbReference type="ChEBI" id="CHEBI:30616"/>
        <dbReference type="ChEBI" id="CHEBI:43474"/>
        <dbReference type="ChEBI" id="CHEBI:57791"/>
        <dbReference type="ChEBI" id="CHEBI:83900"/>
        <dbReference type="ChEBI" id="CHEBI:83905"/>
        <dbReference type="ChEBI" id="CHEBI:456216"/>
        <dbReference type="EC" id="6.3.2.13"/>
    </reaction>
</comment>
<accession>A0A430J9M2</accession>
<dbReference type="InterPro" id="IPR000713">
    <property type="entry name" value="Mur_ligase_N"/>
</dbReference>
<keyword evidence="8 19" id="KW-0133">Cell shape</keyword>
<keyword evidence="11 19" id="KW-0961">Cell wall biogenesis/degradation</keyword>
<dbReference type="InterPro" id="IPR005761">
    <property type="entry name" value="UDP-N-AcMur-Glu-dNH2Pim_ligase"/>
</dbReference>
<reference evidence="24 25" key="1">
    <citation type="submission" date="2018-12" db="EMBL/GenBank/DDBJ databases">
        <title>Bacillus ochoae sp. nov., Paenibacillus whitsoniae sp. nov., Paenibacillus spiritus sp. nov. Isolated from the Mars Exploration Rover during spacecraft assembly.</title>
        <authorList>
            <person name="Seuylemezian A."/>
            <person name="Vaishampayan P."/>
        </authorList>
    </citation>
    <scope>NUCLEOTIDE SEQUENCE [LARGE SCALE GENOMIC DNA]</scope>
    <source>
        <strain evidence="24 25">MER 54</strain>
    </source>
</reference>
<keyword evidence="5 19" id="KW-0132">Cell division</keyword>
<evidence type="ECO:0000256" key="17">
    <source>
        <dbReference type="ARBA" id="ARBA00076158"/>
    </source>
</evidence>
<evidence type="ECO:0000256" key="13">
    <source>
        <dbReference type="ARBA" id="ARBA00056782"/>
    </source>
</evidence>
<evidence type="ECO:0000256" key="7">
    <source>
        <dbReference type="ARBA" id="ARBA00022840"/>
    </source>
</evidence>
<proteinExistence type="inferred from homology"/>
<dbReference type="GO" id="GO:0008360">
    <property type="term" value="P:regulation of cell shape"/>
    <property type="evidence" value="ECO:0007669"/>
    <property type="project" value="UniProtKB-KW"/>
</dbReference>
<sequence>MKLIELASALLITRIVGDADTDITGIEADSRKIKPGDLFLCIPGLTVDGHDYAPKALALGASALVTERVLELPVPQLVVKDARYAMAALAAHFYGYPSEEMKMIGITGTNGKTTTTYLLEKILADQGFTTGLMGNIHIKIGNEYHENKATNTQEALELQRILRQMADSGTEYCVMEVSSHGLAMGRVKGVSFRTGIFTNLTQDHLDYHKTMEAYTEAKGLLFARLGNSFNGEPAGRKYAVLNADDAASERFEELTAAQVITYGIDQPCDVQATDIRMTSQGTAFEVRTFAGSRSLQLRLVGKFNVYNTLAAISAALAEGISLDAICDSLAAVQVVEGRMEVVDEGQPYLVLVDYAHTPDGLENALSTVCEFAEGRVITVFGCGGDRDRTKRPVMGKVAASYSDYVYVTSDNPRTEDPEAILRDIVPGLEELHYPEDQFTLIADRRKAIQMAIEGAGPKDVVLIAGKGHETYQDIMGVKHDFDDRLIARAAIRGRNQ</sequence>
<comment type="function">
    <text evidence="13 19">Catalyzes the addition of meso-diaminopimelic acid to the nucleotide precursor UDP-N-acetylmuramoyl-L-alanyl-D-glutamate (UMAG) in the biosynthesis of bacterial cell-wall peptidoglycan.</text>
</comment>
<feature type="domain" description="Mur ligase N-terminal catalytic" evidence="21">
    <location>
        <begin position="23"/>
        <end position="94"/>
    </location>
</feature>
<dbReference type="Pfam" id="PF02875">
    <property type="entry name" value="Mur_ligase_C"/>
    <property type="match status" value="1"/>
</dbReference>
<comment type="caution">
    <text evidence="24">The sequence shown here is derived from an EMBL/GenBank/DDBJ whole genome shotgun (WGS) entry which is preliminary data.</text>
</comment>
<feature type="domain" description="Mur ligase C-terminal" evidence="22">
    <location>
        <begin position="337"/>
        <end position="467"/>
    </location>
</feature>
<dbReference type="PANTHER" id="PTHR23135:SF4">
    <property type="entry name" value="UDP-N-ACETYLMURAMOYL-L-ALANYL-D-GLUTAMATE--2,6-DIAMINOPIMELATE LIGASE MURE HOMOLOG, CHLOROPLASTIC"/>
    <property type="match status" value="1"/>
</dbReference>